<sequence length="299" mass="33473">EETGHPKGLIPRGYPLLTLGIDCQGDRVEVQAVAFGPNRRRAVVDYIVVSGNITESETRDELDRVVTRLWVNEAGRKIAPDLVAIDGNAYTDDVFDWAKHYSRSQVIMVRGVHPDTAEIIAPVRRDAEGKGKRRRTRTFGNRFFNVGVSVLKGTLYEFLKRTDPLSRGFVAFARGLGTEYFEQLCSETRKEVATKGGRRVWRWTPKPNMANEALDTMNYAEAAATLKGWTRWDDAAWDALIEERETPPATPGEQLDMEHLLLTSRPGQAALPARSEPEKPSPPPVPVPPPARDWTSRLA</sequence>
<evidence type="ECO:0000256" key="1">
    <source>
        <dbReference type="SAM" id="MobiDB-lite"/>
    </source>
</evidence>
<dbReference type="STRING" id="1316936.K678_11371"/>
<feature type="domain" description="Terminase large subunit GpA endonuclease" evidence="2">
    <location>
        <begin position="6"/>
        <end position="230"/>
    </location>
</feature>
<organism evidence="3 4">
    <name type="scientific">Magnetospirillum fulvum MGU-K5</name>
    <dbReference type="NCBI Taxonomy" id="1316936"/>
    <lineage>
        <taxon>Bacteria</taxon>
        <taxon>Pseudomonadati</taxon>
        <taxon>Pseudomonadota</taxon>
        <taxon>Alphaproteobacteria</taxon>
        <taxon>Rhodospirillales</taxon>
        <taxon>Rhodospirillaceae</taxon>
        <taxon>Magnetospirillum</taxon>
    </lineage>
</organism>
<accession>S9S9L7</accession>
<evidence type="ECO:0000313" key="3">
    <source>
        <dbReference type="EMBL" id="EPY01394.1"/>
    </source>
</evidence>
<dbReference type="Pfam" id="PF20454">
    <property type="entry name" value="GpA_nuclease"/>
    <property type="match status" value="1"/>
</dbReference>
<dbReference type="eggNOG" id="COG5525">
    <property type="taxonomic scope" value="Bacteria"/>
</dbReference>
<feature type="region of interest" description="Disordered" evidence="1">
    <location>
        <begin position="245"/>
        <end position="299"/>
    </location>
</feature>
<dbReference type="AlphaFoldDB" id="S9S9L7"/>
<gene>
    <name evidence="3" type="ORF">K678_11371</name>
</gene>
<feature type="non-terminal residue" evidence="3">
    <location>
        <position position="1"/>
    </location>
</feature>
<reference evidence="3 4" key="1">
    <citation type="submission" date="2013-04" db="EMBL/GenBank/DDBJ databases">
        <authorList>
            <person name="Kuznetsov B."/>
            <person name="Ivanovsky R."/>
        </authorList>
    </citation>
    <scope>NUCLEOTIDE SEQUENCE [LARGE SCALE GENOMIC DNA]</scope>
    <source>
        <strain evidence="3 4">MGU-K5</strain>
    </source>
</reference>
<protein>
    <submittedName>
        <fullName evidence="3">Terminase GpA</fullName>
    </submittedName>
</protein>
<evidence type="ECO:0000259" key="2">
    <source>
        <dbReference type="Pfam" id="PF20454"/>
    </source>
</evidence>
<name>S9S9L7_MAGFU</name>
<feature type="compositionally biased region" description="Pro residues" evidence="1">
    <location>
        <begin position="280"/>
        <end position="291"/>
    </location>
</feature>
<dbReference type="EMBL" id="AQPH01000042">
    <property type="protein sequence ID" value="EPY01394.1"/>
    <property type="molecule type" value="Genomic_DNA"/>
</dbReference>
<dbReference type="Proteomes" id="UP000015350">
    <property type="component" value="Unassembled WGS sequence"/>
</dbReference>
<dbReference type="RefSeq" id="WP_021132587.1">
    <property type="nucleotide sequence ID" value="NZ_AQPH01000042.1"/>
</dbReference>
<evidence type="ECO:0000313" key="4">
    <source>
        <dbReference type="Proteomes" id="UP000015350"/>
    </source>
</evidence>
<dbReference type="InterPro" id="IPR046454">
    <property type="entry name" value="GpA_endonuclease"/>
</dbReference>
<dbReference type="GO" id="GO:0004519">
    <property type="term" value="F:endonuclease activity"/>
    <property type="evidence" value="ECO:0007669"/>
    <property type="project" value="InterPro"/>
</dbReference>
<proteinExistence type="predicted"/>
<comment type="caution">
    <text evidence="3">The sequence shown here is derived from an EMBL/GenBank/DDBJ whole genome shotgun (WGS) entry which is preliminary data.</text>
</comment>